<proteinExistence type="predicted"/>
<evidence type="ECO:0000313" key="2">
    <source>
        <dbReference type="Proteomes" id="UP001501570"/>
    </source>
</evidence>
<evidence type="ECO:0000313" key="1">
    <source>
        <dbReference type="EMBL" id="GAA5196611.1"/>
    </source>
</evidence>
<name>A0ABP9SK25_9ACTN</name>
<keyword evidence="2" id="KW-1185">Reference proteome</keyword>
<dbReference type="InterPro" id="IPR036457">
    <property type="entry name" value="PPM-type-like_dom_sf"/>
</dbReference>
<dbReference type="SUPFAM" id="SSF81606">
    <property type="entry name" value="PP2C-like"/>
    <property type="match status" value="1"/>
</dbReference>
<sequence length="280" mass="29894">MIEVRLASEPVPGATANEDCAFAVPGLVGVLDGVTVLDGMETGCVHGPAWYARMLSGRLIRAHAADPAAPLDRLLATAIDGVRQAHGDRCDLTHPGTPASTVCLAKYGADRLEYLVLGDSPLVYQVHGDAGRVEVVDDQRVQEVGRLLPDPIPEDMPKDSSEYARAVRERTAAKLRYTNRPGGYWIASTDPAAAGHAVTGVLPLTGRDAVRRACLLTDGASRAVDTYDLYGWPELLDALAGHGPVHVIERVREAERAESGHVRVKRHDDASAVLITFGVS</sequence>
<dbReference type="Gene3D" id="3.60.40.10">
    <property type="entry name" value="PPM-type phosphatase domain"/>
    <property type="match status" value="1"/>
</dbReference>
<comment type="caution">
    <text evidence="1">The sequence shown here is derived from an EMBL/GenBank/DDBJ whole genome shotgun (WGS) entry which is preliminary data.</text>
</comment>
<dbReference type="RefSeq" id="WP_345636297.1">
    <property type="nucleotide sequence ID" value="NZ_BAABJQ010000027.1"/>
</dbReference>
<reference evidence="2" key="1">
    <citation type="journal article" date="2019" name="Int. J. Syst. Evol. Microbiol.">
        <title>The Global Catalogue of Microorganisms (GCM) 10K type strain sequencing project: providing services to taxonomists for standard genome sequencing and annotation.</title>
        <authorList>
            <consortium name="The Broad Institute Genomics Platform"/>
            <consortium name="The Broad Institute Genome Sequencing Center for Infectious Disease"/>
            <person name="Wu L."/>
            <person name="Ma J."/>
        </authorList>
    </citation>
    <scope>NUCLEOTIDE SEQUENCE [LARGE SCALE GENOMIC DNA]</scope>
    <source>
        <strain evidence="2">JCM 18304</strain>
    </source>
</reference>
<dbReference type="Proteomes" id="UP001501570">
    <property type="component" value="Unassembled WGS sequence"/>
</dbReference>
<dbReference type="EMBL" id="BAABJQ010000027">
    <property type="protein sequence ID" value="GAA5196611.1"/>
    <property type="molecule type" value="Genomic_DNA"/>
</dbReference>
<organism evidence="1 2">
    <name type="scientific">Rugosimonospora acidiphila</name>
    <dbReference type="NCBI Taxonomy" id="556531"/>
    <lineage>
        <taxon>Bacteria</taxon>
        <taxon>Bacillati</taxon>
        <taxon>Actinomycetota</taxon>
        <taxon>Actinomycetes</taxon>
        <taxon>Micromonosporales</taxon>
        <taxon>Micromonosporaceae</taxon>
        <taxon>Rugosimonospora</taxon>
    </lineage>
</organism>
<accession>A0ABP9SK25</accession>
<protein>
    <submittedName>
        <fullName evidence="1">Protein phosphatase 2C domain-containing protein</fullName>
    </submittedName>
</protein>
<gene>
    <name evidence="1" type="ORF">GCM10023322_65950</name>
</gene>